<sequence length="96" mass="10436">MPPVISDLNGLSKVLHAQISSSSSNQFKSLASAYRTKQYCNDGMHDGMDGCNNFPEGGMDRKPTRLLAHPDDKFLKPNICSSYPESSPSTLSQQTG</sequence>
<proteinExistence type="predicted"/>
<accession>A0A182E1B3</accession>
<dbReference type="Proteomes" id="UP000271087">
    <property type="component" value="Unassembled WGS sequence"/>
</dbReference>
<evidence type="ECO:0000313" key="3">
    <source>
        <dbReference type="Proteomes" id="UP000271087"/>
    </source>
</evidence>
<evidence type="ECO:0000256" key="1">
    <source>
        <dbReference type="SAM" id="MobiDB-lite"/>
    </source>
</evidence>
<evidence type="ECO:0000313" key="4">
    <source>
        <dbReference type="WBParaSite" id="nOo.2.0.1.t01748-RA"/>
    </source>
</evidence>
<organism evidence="4">
    <name type="scientific">Onchocerca ochengi</name>
    <name type="common">Filarial nematode worm</name>
    <dbReference type="NCBI Taxonomy" id="42157"/>
    <lineage>
        <taxon>Eukaryota</taxon>
        <taxon>Metazoa</taxon>
        <taxon>Ecdysozoa</taxon>
        <taxon>Nematoda</taxon>
        <taxon>Chromadorea</taxon>
        <taxon>Rhabditida</taxon>
        <taxon>Spirurina</taxon>
        <taxon>Spiruromorpha</taxon>
        <taxon>Filarioidea</taxon>
        <taxon>Onchocercidae</taxon>
        <taxon>Onchocerca</taxon>
    </lineage>
</organism>
<reference evidence="4" key="1">
    <citation type="submission" date="2016-06" db="UniProtKB">
        <authorList>
            <consortium name="WormBaseParasite"/>
        </authorList>
    </citation>
    <scope>IDENTIFICATION</scope>
</reference>
<feature type="region of interest" description="Disordered" evidence="1">
    <location>
        <begin position="77"/>
        <end position="96"/>
    </location>
</feature>
<feature type="compositionally biased region" description="Low complexity" evidence="1">
    <location>
        <begin position="81"/>
        <end position="96"/>
    </location>
</feature>
<dbReference type="WBParaSite" id="nOo.2.0.1.t01748-RA">
    <property type="protein sequence ID" value="nOo.2.0.1.t01748-RA"/>
    <property type="gene ID" value="nOo.2.0.1.g01748"/>
</dbReference>
<evidence type="ECO:0000313" key="2">
    <source>
        <dbReference type="EMBL" id="VDK64827.1"/>
    </source>
</evidence>
<reference evidence="2 3" key="2">
    <citation type="submission" date="2018-08" db="EMBL/GenBank/DDBJ databases">
        <authorList>
            <person name="Laetsch R D."/>
            <person name="Stevens L."/>
            <person name="Kumar S."/>
            <person name="Blaxter L. M."/>
        </authorList>
    </citation>
    <scope>NUCLEOTIDE SEQUENCE [LARGE SCALE GENOMIC DNA]</scope>
</reference>
<dbReference type="AlphaFoldDB" id="A0A182E1B3"/>
<dbReference type="EMBL" id="UYRW01000238">
    <property type="protein sequence ID" value="VDK64827.1"/>
    <property type="molecule type" value="Genomic_DNA"/>
</dbReference>
<name>A0A182E1B3_ONCOC</name>
<gene>
    <name evidence="2" type="ORF">NOO_LOCUS1748</name>
</gene>
<protein>
    <submittedName>
        <fullName evidence="4">Ovule protein</fullName>
    </submittedName>
</protein>
<keyword evidence="3" id="KW-1185">Reference proteome</keyword>